<proteinExistence type="inferred from homology"/>
<dbReference type="PANTHER" id="PTHR23024:SF24">
    <property type="entry name" value="ALPHA_BETA HYDROLASE FOLD-3 DOMAIN-CONTAINING PROTEIN"/>
    <property type="match status" value="1"/>
</dbReference>
<organism evidence="4 5">
    <name type="scientific">Burkholderia singularis</name>
    <dbReference type="NCBI Taxonomy" id="1503053"/>
    <lineage>
        <taxon>Bacteria</taxon>
        <taxon>Pseudomonadati</taxon>
        <taxon>Pseudomonadota</taxon>
        <taxon>Betaproteobacteria</taxon>
        <taxon>Burkholderiales</taxon>
        <taxon>Burkholderiaceae</taxon>
        <taxon>Burkholderia</taxon>
        <taxon>pseudomallei group</taxon>
    </lineage>
</organism>
<dbReference type="InterPro" id="IPR013094">
    <property type="entry name" value="AB_hydrolase_3"/>
</dbReference>
<name>A0A238HB00_9BURK</name>
<keyword evidence="2" id="KW-0378">Hydrolase</keyword>
<evidence type="ECO:0000313" key="5">
    <source>
        <dbReference type="Proteomes" id="UP000198460"/>
    </source>
</evidence>
<dbReference type="GO" id="GO:0034338">
    <property type="term" value="F:short-chain carboxylesterase activity"/>
    <property type="evidence" value="ECO:0007669"/>
    <property type="project" value="TreeGrafter"/>
</dbReference>
<evidence type="ECO:0000313" key="4">
    <source>
        <dbReference type="EMBL" id="SMG02235.1"/>
    </source>
</evidence>
<dbReference type="Pfam" id="PF07859">
    <property type="entry name" value="Abhydrolase_3"/>
    <property type="match status" value="1"/>
</dbReference>
<protein>
    <submittedName>
        <fullName evidence="4">Esterase/lipase</fullName>
    </submittedName>
</protein>
<dbReference type="Proteomes" id="UP000198460">
    <property type="component" value="Unassembled WGS sequence"/>
</dbReference>
<sequence length="319" mass="34553">MISTRTDGIDRALIDYYAAASRAFAPVPRTAGAAAVRARFERVAAAFSVPLSAGVRRERIRIPLERRTLSANLYRPAAGARNLPLLVYFHGGGWVVGDASTHEAIASNLALDARCGVASVEYRLAPEHPFPAPVDDAVDALGWLARHASRLGFAARRIGVGGDSAGGHLAMGAARMAAERDRLAVRAQLLLYPVARALAFGGSARMHAHSPGLSADEMRWYWAQFLSAHAPACDDVRAFPLARAPLDRPCRTIIVAARVDPLYDDAWAIARFIGNARGRVELIDAVDMTHGFARLQAHSKSAREWMRHAGRRLGEALRE</sequence>
<accession>A0A238HB00</accession>
<dbReference type="EMBL" id="FXAN01000094">
    <property type="protein sequence ID" value="SMG02235.1"/>
    <property type="molecule type" value="Genomic_DNA"/>
</dbReference>
<comment type="similarity">
    <text evidence="1">Belongs to the 'GDXG' lipolytic enzyme family.</text>
</comment>
<dbReference type="SUPFAM" id="SSF53474">
    <property type="entry name" value="alpha/beta-Hydrolases"/>
    <property type="match status" value="1"/>
</dbReference>
<dbReference type="PANTHER" id="PTHR23024">
    <property type="entry name" value="ARYLACETAMIDE DEACETYLASE"/>
    <property type="match status" value="1"/>
</dbReference>
<evidence type="ECO:0000256" key="2">
    <source>
        <dbReference type="ARBA" id="ARBA00022801"/>
    </source>
</evidence>
<reference evidence="4 5" key="1">
    <citation type="submission" date="2017-04" db="EMBL/GenBank/DDBJ databases">
        <authorList>
            <person name="Afonso C.L."/>
            <person name="Miller P.J."/>
            <person name="Scott M.A."/>
            <person name="Spackman E."/>
            <person name="Goraichik I."/>
            <person name="Dimitrov K.M."/>
            <person name="Suarez D.L."/>
            <person name="Swayne D.E."/>
        </authorList>
    </citation>
    <scope>NUCLEOTIDE SEQUENCE [LARGE SCALE GENOMIC DNA]</scope>
    <source>
        <strain evidence="4">LMG 28154</strain>
    </source>
</reference>
<evidence type="ECO:0000259" key="3">
    <source>
        <dbReference type="Pfam" id="PF07859"/>
    </source>
</evidence>
<feature type="domain" description="Alpha/beta hydrolase fold-3" evidence="3">
    <location>
        <begin position="86"/>
        <end position="293"/>
    </location>
</feature>
<dbReference type="PROSITE" id="PS01173">
    <property type="entry name" value="LIPASE_GDXG_HIS"/>
    <property type="match status" value="1"/>
</dbReference>
<evidence type="ECO:0000256" key="1">
    <source>
        <dbReference type="ARBA" id="ARBA00010515"/>
    </source>
</evidence>
<dbReference type="InterPro" id="IPR050466">
    <property type="entry name" value="Carboxylest/Gibb_receptor"/>
</dbReference>
<dbReference type="Gene3D" id="3.40.50.1820">
    <property type="entry name" value="alpha/beta hydrolase"/>
    <property type="match status" value="1"/>
</dbReference>
<dbReference type="InterPro" id="IPR002168">
    <property type="entry name" value="Lipase_GDXG_HIS_AS"/>
</dbReference>
<dbReference type="AlphaFoldDB" id="A0A238HB00"/>
<gene>
    <name evidence="4" type="ORF">BSIN_0855</name>
</gene>
<dbReference type="InterPro" id="IPR029058">
    <property type="entry name" value="AB_hydrolase_fold"/>
</dbReference>